<evidence type="ECO:0000256" key="1">
    <source>
        <dbReference type="SAM" id="MobiDB-lite"/>
    </source>
</evidence>
<dbReference type="EMBL" id="SRLO01001670">
    <property type="protein sequence ID" value="TNN36023.1"/>
    <property type="molecule type" value="Genomic_DNA"/>
</dbReference>
<reference evidence="2 3" key="1">
    <citation type="submission" date="2019-03" db="EMBL/GenBank/DDBJ databases">
        <title>First draft genome of Liparis tanakae, snailfish: a comprehensive survey of snailfish specific genes.</title>
        <authorList>
            <person name="Kim W."/>
            <person name="Song I."/>
            <person name="Jeong J.-H."/>
            <person name="Kim D."/>
            <person name="Kim S."/>
            <person name="Ryu S."/>
            <person name="Song J.Y."/>
            <person name="Lee S.K."/>
        </authorList>
    </citation>
    <scope>NUCLEOTIDE SEQUENCE [LARGE SCALE GENOMIC DNA]</scope>
    <source>
        <tissue evidence="2">Muscle</tissue>
    </source>
</reference>
<gene>
    <name evidence="2" type="ORF">EYF80_053807</name>
</gene>
<feature type="region of interest" description="Disordered" evidence="1">
    <location>
        <begin position="1"/>
        <end position="90"/>
    </location>
</feature>
<organism evidence="2 3">
    <name type="scientific">Liparis tanakae</name>
    <name type="common">Tanaka's snailfish</name>
    <dbReference type="NCBI Taxonomy" id="230148"/>
    <lineage>
        <taxon>Eukaryota</taxon>
        <taxon>Metazoa</taxon>
        <taxon>Chordata</taxon>
        <taxon>Craniata</taxon>
        <taxon>Vertebrata</taxon>
        <taxon>Euteleostomi</taxon>
        <taxon>Actinopterygii</taxon>
        <taxon>Neopterygii</taxon>
        <taxon>Teleostei</taxon>
        <taxon>Neoteleostei</taxon>
        <taxon>Acanthomorphata</taxon>
        <taxon>Eupercaria</taxon>
        <taxon>Perciformes</taxon>
        <taxon>Cottioidei</taxon>
        <taxon>Cottales</taxon>
        <taxon>Liparidae</taxon>
        <taxon>Liparis</taxon>
    </lineage>
</organism>
<dbReference type="AlphaFoldDB" id="A0A4Z2F550"/>
<name>A0A4Z2F550_9TELE</name>
<feature type="compositionally biased region" description="Basic and acidic residues" evidence="1">
    <location>
        <begin position="23"/>
        <end position="33"/>
    </location>
</feature>
<dbReference type="Proteomes" id="UP000314294">
    <property type="component" value="Unassembled WGS sequence"/>
</dbReference>
<evidence type="ECO:0000313" key="2">
    <source>
        <dbReference type="EMBL" id="TNN36023.1"/>
    </source>
</evidence>
<evidence type="ECO:0000313" key="3">
    <source>
        <dbReference type="Proteomes" id="UP000314294"/>
    </source>
</evidence>
<accession>A0A4Z2F550</accession>
<protein>
    <submittedName>
        <fullName evidence="2">Uncharacterized protein</fullName>
    </submittedName>
</protein>
<sequence>MFTEQSLNAPWGRSWLDPGLDPDLQRTRTRESRLNTGHEAFNDTRSTHSSPAERFCMWRPDPVSRIASGSRGSTGTGASGGPERRKRAAL</sequence>
<keyword evidence="3" id="KW-1185">Reference proteome</keyword>
<proteinExistence type="predicted"/>
<comment type="caution">
    <text evidence="2">The sequence shown here is derived from an EMBL/GenBank/DDBJ whole genome shotgun (WGS) entry which is preliminary data.</text>
</comment>